<dbReference type="EMBL" id="JANRMS010000073">
    <property type="protein sequence ID" value="KAJ3547607.1"/>
    <property type="molecule type" value="Genomic_DNA"/>
</dbReference>
<dbReference type="Proteomes" id="UP001148629">
    <property type="component" value="Unassembled WGS sequence"/>
</dbReference>
<organism evidence="1 2">
    <name type="scientific">Fusarium decemcellulare</name>
    <dbReference type="NCBI Taxonomy" id="57161"/>
    <lineage>
        <taxon>Eukaryota</taxon>
        <taxon>Fungi</taxon>
        <taxon>Dikarya</taxon>
        <taxon>Ascomycota</taxon>
        <taxon>Pezizomycotina</taxon>
        <taxon>Sordariomycetes</taxon>
        <taxon>Hypocreomycetidae</taxon>
        <taxon>Hypocreales</taxon>
        <taxon>Nectriaceae</taxon>
        <taxon>Fusarium</taxon>
        <taxon>Fusarium decemcellulare species complex</taxon>
    </lineage>
</organism>
<evidence type="ECO:0000313" key="1">
    <source>
        <dbReference type="EMBL" id="KAJ3547607.1"/>
    </source>
</evidence>
<name>A0ACC1SVY8_9HYPO</name>
<keyword evidence="2" id="KW-1185">Reference proteome</keyword>
<proteinExistence type="predicted"/>
<gene>
    <name evidence="1" type="ORF">NM208_g1432</name>
</gene>
<comment type="caution">
    <text evidence="1">The sequence shown here is derived from an EMBL/GenBank/DDBJ whole genome shotgun (WGS) entry which is preliminary data.</text>
</comment>
<evidence type="ECO:0000313" key="2">
    <source>
        <dbReference type="Proteomes" id="UP001148629"/>
    </source>
</evidence>
<reference evidence="1" key="1">
    <citation type="submission" date="2022-08" db="EMBL/GenBank/DDBJ databases">
        <title>Genome Sequence of Fusarium decemcellulare.</title>
        <authorList>
            <person name="Buettner E."/>
        </authorList>
    </citation>
    <scope>NUCLEOTIDE SEQUENCE</scope>
    <source>
        <strain evidence="1">Babe19</strain>
    </source>
</reference>
<sequence>MRIPYVSNPPPTKNEEEAAIVKRIEERRNPRPLQSLDLALLHSPPVADGWNSFLGAVRTKTSLSDDLRELAISGLAQVFAKRTGGTYFAGIWTEYWAPDLLWTPATANIHSYMENVTTEASSGLRAPSWSWAGFQGPVTLFRGRFSRPAAKLNSFKSHDIRPLAKLVGTIPAEIKSFGSFDKATLKLQCLLIPLKFDKVRNKDVLQQISTDRFPTTFYGLQDVQLSSVGLDYLQLGDDDSQSDGTRIHFSLSNPLNFPSRCFIIPILLQKWLDDPDFHEANINGLVVQEQFDGQNREFTRIGTFKTGPKTENPGIDTIINIYRFGLSPVISNTVVLRGVGTGSGPRGWQMTAEEDSFDSKLGEYAATQVDIPVRDRRDNKMVECSLLPHFETAEWATIGLV</sequence>
<accession>A0ACC1SVY8</accession>
<protein>
    <submittedName>
        <fullName evidence="1">Uncharacterized protein</fullName>
    </submittedName>
</protein>